<dbReference type="PANTHER" id="PTHR46601:SF2">
    <property type="entry name" value="UBIQUITIN-LIKE PROTEASE FAMILY PROFILE DOMAIN-CONTAINING PROTEIN"/>
    <property type="match status" value="1"/>
</dbReference>
<dbReference type="PANTHER" id="PTHR46601">
    <property type="entry name" value="ULP_PROTEASE DOMAIN-CONTAINING PROTEIN"/>
    <property type="match status" value="1"/>
</dbReference>
<evidence type="ECO:0000313" key="2">
    <source>
        <dbReference type="Proteomes" id="UP001165740"/>
    </source>
</evidence>
<accession>A0A9U8E2Y7</accession>
<protein>
    <submittedName>
        <fullName evidence="3">Uncharacterized protein LOC106057728</fullName>
    </submittedName>
</protein>
<dbReference type="Proteomes" id="UP001165740">
    <property type="component" value="Chromosome 8"/>
</dbReference>
<evidence type="ECO:0000313" key="3">
    <source>
        <dbReference type="RefSeq" id="XP_013070497.2"/>
    </source>
</evidence>
<dbReference type="GeneID" id="106057728"/>
<dbReference type="OrthoDB" id="6152551at2759"/>
<reference evidence="3" key="1">
    <citation type="submission" date="2025-08" db="UniProtKB">
        <authorList>
            <consortium name="RefSeq"/>
        </authorList>
    </citation>
    <scope>IDENTIFICATION</scope>
</reference>
<proteinExistence type="predicted"/>
<name>A0A9U8E2Y7_BIOGL</name>
<organism evidence="2 3">
    <name type="scientific">Biomphalaria glabrata</name>
    <name type="common">Bloodfluke planorb</name>
    <name type="synonym">Freshwater snail</name>
    <dbReference type="NCBI Taxonomy" id="6526"/>
    <lineage>
        <taxon>Eukaryota</taxon>
        <taxon>Metazoa</taxon>
        <taxon>Spiralia</taxon>
        <taxon>Lophotrochozoa</taxon>
        <taxon>Mollusca</taxon>
        <taxon>Gastropoda</taxon>
        <taxon>Heterobranchia</taxon>
        <taxon>Euthyneura</taxon>
        <taxon>Panpulmonata</taxon>
        <taxon>Hygrophila</taxon>
        <taxon>Lymnaeoidea</taxon>
        <taxon>Planorbidae</taxon>
        <taxon>Biomphalaria</taxon>
    </lineage>
</organism>
<feature type="region of interest" description="Disordered" evidence="1">
    <location>
        <begin position="31"/>
        <end position="128"/>
    </location>
</feature>
<dbReference type="KEGG" id="bgt:106057728"/>
<gene>
    <name evidence="3" type="primary">LOC106057728</name>
</gene>
<feature type="region of interest" description="Disordered" evidence="1">
    <location>
        <begin position="474"/>
        <end position="508"/>
    </location>
</feature>
<sequence length="508" mass="58908">MSTASIRRRRKLEKENPETYAELLAKEREAAKKYRQEKKRHWEEGTHSQAEIEEYNAQKEKRRQQKRDYYLKSKARRSRQTKNSAGVNPHTKNSEQAKKRPKDMSPNEYREYRRSQKRAQLAALSHQKKTAIRLKNRERMRKVREATKLAKIDSTPAEPSDRVGRLKQSVYNLNHKFRAKTKKLAMSPMEYAQTALNLLNPRTPEKKQAIRELQRKHPCRFLFNTQESDDLDVEGELGIQLQDSLLEVPEAEEEISKPAHNMVQLFYIRDDVSQKLPHAHYSTKHGAARVMVQTIKSAHQLYKKEHPSLPVSLTLFQTLRPKNVRLLGSVPIDSCFCVCCANVGLMINALNKHLGSSGQLPNETEMLRFLTCPTGKDWPDIKCIDGACVECANRMRPFQIFCRDIYTTQGVRWKRWEKSEAGKLEPMEKEGSIRDLLTDLQIALEEPTKGTSFLQHLFTAFWQYRQFKICRSNPKESTTSRSGILTTQRHAQASTEFPTIKDMSTPPT</sequence>
<feature type="compositionally biased region" description="Basic and acidic residues" evidence="1">
    <location>
        <begin position="92"/>
        <end position="114"/>
    </location>
</feature>
<evidence type="ECO:0000256" key="1">
    <source>
        <dbReference type="SAM" id="MobiDB-lite"/>
    </source>
</evidence>
<dbReference type="AlphaFoldDB" id="A0A9U8E2Y7"/>
<feature type="compositionally biased region" description="Basic and acidic residues" evidence="1">
    <location>
        <begin position="31"/>
        <end position="46"/>
    </location>
</feature>
<dbReference type="RefSeq" id="XP_013070497.2">
    <property type="nucleotide sequence ID" value="XM_013215043.2"/>
</dbReference>
<keyword evidence="2" id="KW-1185">Reference proteome</keyword>
<feature type="compositionally biased region" description="Polar residues" evidence="1">
    <location>
        <begin position="475"/>
        <end position="497"/>
    </location>
</feature>